<keyword evidence="1" id="KW-1133">Transmembrane helix</keyword>
<dbReference type="KEGG" id="meti:DK427_14560"/>
<keyword evidence="1" id="KW-0812">Transmembrane</keyword>
<dbReference type="RefSeq" id="WP_109951891.1">
    <property type="nucleotide sequence ID" value="NZ_CP029551.1"/>
</dbReference>
<feature type="transmembrane region" description="Helical" evidence="1">
    <location>
        <begin position="105"/>
        <end position="123"/>
    </location>
</feature>
<proteinExistence type="predicted"/>
<sequence length="127" mass="13795">MNRDHFEGGVRNLRGRAKTAVGAVGGRPGRQIEGAIDQAAGAAQYAYAEARDTAEALARDGRHLAHEVRGRGRALYDEAESRGRHYRDRAERHGRALAHRANENRATTVAVVAAVAFGLGWIVRGRD</sequence>
<evidence type="ECO:0000313" key="3">
    <source>
        <dbReference type="Proteomes" id="UP000246058"/>
    </source>
</evidence>
<reference evidence="2 3" key="1">
    <citation type="submission" date="2018-05" db="EMBL/GenBank/DDBJ databases">
        <title>Complete Genome Sequence of Methylobacterium sp. 17Sr1-43.</title>
        <authorList>
            <person name="Srinivasan S."/>
        </authorList>
    </citation>
    <scope>NUCLEOTIDE SEQUENCE [LARGE SCALE GENOMIC DNA]</scope>
    <source>
        <strain evidence="2 3">17Sr1-43</strain>
    </source>
</reference>
<keyword evidence="3" id="KW-1185">Reference proteome</keyword>
<accession>A0A2U8VSR9</accession>
<evidence type="ECO:0000313" key="2">
    <source>
        <dbReference type="EMBL" id="AWN36803.1"/>
    </source>
</evidence>
<dbReference type="SUPFAM" id="SSF69047">
    <property type="entry name" value="Hypothetical protein YjbJ"/>
    <property type="match status" value="1"/>
</dbReference>
<protein>
    <submittedName>
        <fullName evidence="2">CsbD family protein</fullName>
    </submittedName>
</protein>
<keyword evidence="1" id="KW-0472">Membrane</keyword>
<dbReference type="EMBL" id="CP029551">
    <property type="protein sequence ID" value="AWN36803.1"/>
    <property type="molecule type" value="Genomic_DNA"/>
</dbReference>
<gene>
    <name evidence="2" type="ORF">DK427_14560</name>
</gene>
<evidence type="ECO:0000256" key="1">
    <source>
        <dbReference type="SAM" id="Phobius"/>
    </source>
</evidence>
<dbReference type="Proteomes" id="UP000246058">
    <property type="component" value="Chromosome"/>
</dbReference>
<dbReference type="InterPro" id="IPR036629">
    <property type="entry name" value="YjbJ_sf"/>
</dbReference>
<organism evidence="2 3">
    <name type="scientific">Methylobacterium radiodurans</name>
    <dbReference type="NCBI Taxonomy" id="2202828"/>
    <lineage>
        <taxon>Bacteria</taxon>
        <taxon>Pseudomonadati</taxon>
        <taxon>Pseudomonadota</taxon>
        <taxon>Alphaproteobacteria</taxon>
        <taxon>Hyphomicrobiales</taxon>
        <taxon>Methylobacteriaceae</taxon>
        <taxon>Methylobacterium</taxon>
    </lineage>
</organism>
<name>A0A2U8VSR9_9HYPH</name>
<dbReference type="Gene3D" id="1.10.1470.10">
    <property type="entry name" value="YjbJ"/>
    <property type="match status" value="1"/>
</dbReference>
<dbReference type="OrthoDB" id="8005590at2"/>
<dbReference type="AlphaFoldDB" id="A0A2U8VSR9"/>